<dbReference type="OrthoDB" id="3190266at2"/>
<organism evidence="4 5">
    <name type="scientific">Mycolicibacterium canariasense</name>
    <name type="common">Mycobacterium canariasense</name>
    <dbReference type="NCBI Taxonomy" id="228230"/>
    <lineage>
        <taxon>Bacteria</taxon>
        <taxon>Bacillati</taxon>
        <taxon>Actinomycetota</taxon>
        <taxon>Actinomycetes</taxon>
        <taxon>Mycobacteriales</taxon>
        <taxon>Mycobacteriaceae</taxon>
        <taxon>Mycolicibacterium</taxon>
    </lineage>
</organism>
<feature type="domain" description="PucR C-terminal helix-turn-helix" evidence="2">
    <location>
        <begin position="421"/>
        <end position="479"/>
    </location>
</feature>
<dbReference type="InterPro" id="IPR051448">
    <property type="entry name" value="CdaR-like_regulators"/>
</dbReference>
<protein>
    <submittedName>
        <fullName evidence="4">Putative transcriptional regulator</fullName>
    </submittedName>
</protein>
<reference evidence="5" key="2">
    <citation type="submission" date="2016-02" db="EMBL/GenBank/DDBJ databases">
        <title>Draft genome sequence of five rapidly growing Mycobacterium species.</title>
        <authorList>
            <person name="Katahira K."/>
            <person name="Gotou Y."/>
            <person name="Iida K."/>
            <person name="Ogura Y."/>
            <person name="Hayashi T."/>
        </authorList>
    </citation>
    <scope>NUCLEOTIDE SEQUENCE [LARGE SCALE GENOMIC DNA]</scope>
    <source>
        <strain evidence="5">JCM15298</strain>
    </source>
</reference>
<dbReference type="InterPro" id="IPR041522">
    <property type="entry name" value="CdaR_GGDEF"/>
</dbReference>
<dbReference type="InterPro" id="IPR025736">
    <property type="entry name" value="PucR_C-HTH_dom"/>
</dbReference>
<dbReference type="RefSeq" id="WP_062659137.1">
    <property type="nucleotide sequence ID" value="NZ_BCSY01000081.1"/>
</dbReference>
<dbReference type="PANTHER" id="PTHR33744">
    <property type="entry name" value="CARBOHYDRATE DIACID REGULATOR"/>
    <property type="match status" value="1"/>
</dbReference>
<name>A0A117IBR3_MYCCR</name>
<feature type="domain" description="CdaR GGDEF-like" evidence="3">
    <location>
        <begin position="255"/>
        <end position="370"/>
    </location>
</feature>
<proteinExistence type="inferred from homology"/>
<comment type="similarity">
    <text evidence="1">Belongs to the CdaR family.</text>
</comment>
<evidence type="ECO:0000256" key="1">
    <source>
        <dbReference type="ARBA" id="ARBA00006754"/>
    </source>
</evidence>
<dbReference type="InterPro" id="IPR042070">
    <property type="entry name" value="PucR_C-HTH_sf"/>
</dbReference>
<evidence type="ECO:0000259" key="2">
    <source>
        <dbReference type="Pfam" id="PF13556"/>
    </source>
</evidence>
<dbReference type="STRING" id="228230.RMCC_5292"/>
<dbReference type="Pfam" id="PF13556">
    <property type="entry name" value="HTH_30"/>
    <property type="match status" value="1"/>
</dbReference>
<reference evidence="5" key="1">
    <citation type="journal article" date="2016" name="Genome Announc.">
        <title>Draft Genome Sequences of Five Rapidly Growing Mycobacterium Species, M. thermoresistibile, M. fortuitum subsp. acetamidolyticum, M. canariasense, M. brisbanense, and M. novocastrense.</title>
        <authorList>
            <person name="Katahira K."/>
            <person name="Ogura Y."/>
            <person name="Gotoh Y."/>
            <person name="Hayashi T."/>
        </authorList>
    </citation>
    <scope>NUCLEOTIDE SEQUENCE [LARGE SCALE GENOMIC DNA]</scope>
    <source>
        <strain evidence="5">JCM15298</strain>
    </source>
</reference>
<dbReference type="Proteomes" id="UP000069443">
    <property type="component" value="Unassembled WGS sequence"/>
</dbReference>
<accession>A0A117IBR3</accession>
<comment type="caution">
    <text evidence="4">The sequence shown here is derived from an EMBL/GenBank/DDBJ whole genome shotgun (WGS) entry which is preliminary data.</text>
</comment>
<dbReference type="Gene3D" id="1.10.10.2840">
    <property type="entry name" value="PucR C-terminal helix-turn-helix domain"/>
    <property type="match status" value="1"/>
</dbReference>
<dbReference type="AlphaFoldDB" id="A0A117IBR3"/>
<gene>
    <name evidence="4" type="ORF">RMCC_5292</name>
</gene>
<dbReference type="Pfam" id="PF17853">
    <property type="entry name" value="GGDEF_2"/>
    <property type="match status" value="1"/>
</dbReference>
<sequence length="480" mass="50386">MSDIASVRDVLALPDLAGAEILGGAIGLDRPAHDAHIIAPRAERTVAERSVVFLTSGDSLATELSLPGLAERQTAAVIVDHDVLVSTRWLADRFGLPLVRLPADRWETALAVRVHLRRPLAERGVKCAEAAARLALADTPSSVATTLAGVLGHPVSVLGPSGVVLAGPGGAPNGTITASTPPGREAGSRLTCAVHAPSGLSDGHVETIRAVAGLGLLRLSAWAARSSLSAAWDQASQGALLTHLLTTGALDGPRAEQAVALGWQLEGFHTAVMVRPEDARIDRSLVLTALQNALVAAGLTVPAVPMAEGWVWWTTTPARPTDAQQALRANEVRQIVADLAEYDIAAGVAGADYGIAGLVRAIDDAARLCRIAGHAPGRRPVETASDANPRQYLLTAVTDEQARQRARLLLEPLRSAADDALLDTLNVYLLSECSTAAAARRLGVHRNSVLKRLDRIRSLLGVDLDDDDTRLALRIACRAL</sequence>
<dbReference type="PANTHER" id="PTHR33744:SF1">
    <property type="entry name" value="DNA-BINDING TRANSCRIPTIONAL ACTIVATOR ADER"/>
    <property type="match status" value="1"/>
</dbReference>
<dbReference type="EMBL" id="BCSY01000081">
    <property type="protein sequence ID" value="GAS98327.1"/>
    <property type="molecule type" value="Genomic_DNA"/>
</dbReference>
<evidence type="ECO:0000313" key="4">
    <source>
        <dbReference type="EMBL" id="GAS98327.1"/>
    </source>
</evidence>
<evidence type="ECO:0000259" key="3">
    <source>
        <dbReference type="Pfam" id="PF17853"/>
    </source>
</evidence>
<evidence type="ECO:0000313" key="5">
    <source>
        <dbReference type="Proteomes" id="UP000069443"/>
    </source>
</evidence>
<keyword evidence="5" id="KW-1185">Reference proteome</keyword>